<evidence type="ECO:0000256" key="7">
    <source>
        <dbReference type="ARBA" id="ARBA00023033"/>
    </source>
</evidence>
<protein>
    <submittedName>
        <fullName evidence="8">Cytochrome P450</fullName>
    </submittedName>
</protein>
<dbReference type="GO" id="GO:0016705">
    <property type="term" value="F:oxidoreductase activity, acting on paired donors, with incorporation or reduction of molecular oxygen"/>
    <property type="evidence" value="ECO:0007669"/>
    <property type="project" value="InterPro"/>
</dbReference>
<evidence type="ECO:0000256" key="4">
    <source>
        <dbReference type="ARBA" id="ARBA00022723"/>
    </source>
</evidence>
<comment type="caution">
    <text evidence="8">The sequence shown here is derived from an EMBL/GenBank/DDBJ whole genome shotgun (WGS) entry which is preliminary data.</text>
</comment>
<gene>
    <name evidence="8" type="ORF">COLO4_16332</name>
</gene>
<comment type="cofactor">
    <cofactor evidence="1">
        <name>heme</name>
        <dbReference type="ChEBI" id="CHEBI:30413"/>
    </cofactor>
</comment>
<keyword evidence="9" id="KW-1185">Reference proteome</keyword>
<dbReference type="Gene3D" id="1.10.630.10">
    <property type="entry name" value="Cytochrome P450"/>
    <property type="match status" value="1"/>
</dbReference>
<dbReference type="OrthoDB" id="1470350at2759"/>
<keyword evidence="5" id="KW-0560">Oxidoreductase</keyword>
<keyword evidence="3" id="KW-0349">Heme</keyword>
<accession>A0A1R3JHW4</accession>
<proteinExistence type="inferred from homology"/>
<evidence type="ECO:0000313" key="8">
    <source>
        <dbReference type="EMBL" id="OMO94446.1"/>
    </source>
</evidence>
<dbReference type="InterPro" id="IPR001128">
    <property type="entry name" value="Cyt_P450"/>
</dbReference>
<dbReference type="EMBL" id="AWUE01016045">
    <property type="protein sequence ID" value="OMO94446.1"/>
    <property type="molecule type" value="Genomic_DNA"/>
</dbReference>
<reference evidence="9" key="1">
    <citation type="submission" date="2013-09" db="EMBL/GenBank/DDBJ databases">
        <title>Corchorus olitorius genome sequencing.</title>
        <authorList>
            <person name="Alam M."/>
            <person name="Haque M.S."/>
            <person name="Islam M.S."/>
            <person name="Emdad E.M."/>
            <person name="Islam M.M."/>
            <person name="Ahmed B."/>
            <person name="Halim A."/>
            <person name="Hossen Q.M.M."/>
            <person name="Hossain M.Z."/>
            <person name="Ahmed R."/>
            <person name="Khan M.M."/>
            <person name="Islam R."/>
            <person name="Rashid M.M."/>
            <person name="Khan S.A."/>
            <person name="Rahman M.S."/>
            <person name="Alam M."/>
            <person name="Yahiya A.S."/>
            <person name="Khan M.S."/>
            <person name="Azam M.S."/>
            <person name="Haque T."/>
            <person name="Lashkar M.Z.H."/>
            <person name="Akhand A.I."/>
            <person name="Morshed G."/>
            <person name="Roy S."/>
            <person name="Uddin K.S."/>
            <person name="Rabeya T."/>
            <person name="Hossain A.S."/>
            <person name="Chowdhury A."/>
            <person name="Snigdha A.R."/>
            <person name="Mortoza M.S."/>
            <person name="Matin S.A."/>
            <person name="Hoque S.M.E."/>
            <person name="Islam M.K."/>
            <person name="Roy D.K."/>
            <person name="Haider R."/>
            <person name="Moosa M.M."/>
            <person name="Elias S.M."/>
            <person name="Hasan A.M."/>
            <person name="Jahan S."/>
            <person name="Shafiuddin M."/>
            <person name="Mahmood N."/>
            <person name="Shommy N.S."/>
        </authorList>
    </citation>
    <scope>NUCLEOTIDE SEQUENCE [LARGE SCALE GENOMIC DNA]</scope>
    <source>
        <strain evidence="9">cv. O-4</strain>
    </source>
</reference>
<evidence type="ECO:0000256" key="2">
    <source>
        <dbReference type="ARBA" id="ARBA00010617"/>
    </source>
</evidence>
<dbReference type="PANTHER" id="PTHR24296">
    <property type="entry name" value="CYTOCHROME P450"/>
    <property type="match status" value="1"/>
</dbReference>
<dbReference type="Pfam" id="PF00067">
    <property type="entry name" value="p450"/>
    <property type="match status" value="1"/>
</dbReference>
<evidence type="ECO:0000313" key="9">
    <source>
        <dbReference type="Proteomes" id="UP000187203"/>
    </source>
</evidence>
<dbReference type="GO" id="GO:0005506">
    <property type="term" value="F:iron ion binding"/>
    <property type="evidence" value="ECO:0007669"/>
    <property type="project" value="InterPro"/>
</dbReference>
<dbReference type="GO" id="GO:0020037">
    <property type="term" value="F:heme binding"/>
    <property type="evidence" value="ECO:0007669"/>
    <property type="project" value="InterPro"/>
</dbReference>
<keyword evidence="7" id="KW-0503">Monooxygenase</keyword>
<dbReference type="Proteomes" id="UP000187203">
    <property type="component" value="Unassembled WGS sequence"/>
</dbReference>
<dbReference type="SUPFAM" id="SSF48264">
    <property type="entry name" value="Cytochrome P450"/>
    <property type="match status" value="1"/>
</dbReference>
<name>A0A1R3JHW4_9ROSI</name>
<evidence type="ECO:0000256" key="3">
    <source>
        <dbReference type="ARBA" id="ARBA00022617"/>
    </source>
</evidence>
<dbReference type="AlphaFoldDB" id="A0A1R3JHW4"/>
<evidence type="ECO:0000256" key="5">
    <source>
        <dbReference type="ARBA" id="ARBA00023002"/>
    </source>
</evidence>
<evidence type="ECO:0000256" key="1">
    <source>
        <dbReference type="ARBA" id="ARBA00001971"/>
    </source>
</evidence>
<evidence type="ECO:0000256" key="6">
    <source>
        <dbReference type="ARBA" id="ARBA00023004"/>
    </source>
</evidence>
<sequence length="336" mass="38746">MELIIFSILFLIFVYSCYYLFTSNQKQNANNKGFKIYPIVGVLPGFLRNRHRFLDWSTETLSQCPTNTVVFVRPGKIHGVISANPLNVEHVLKTNFDNYPKGDRFRLLLQDFLGQGIFNSDGELWKIQRKTASYEFNTKSLRNFIIDNVRVETFTRLIPVLNQASKTQQVLDLQDVLEQFSFDNICKLAFNVDPGCLGKSGSEFMRAFEEAATLSYGRFMYAFPFSWKIAKFFNIGSEKKLKNSIKIVHEFAESIIKTRFEEEAKTDEDLLSMFIGSHDNSPQFMVDVPGKDKCPQHLLSLTLRIKGGLPVRNRCIKPWLEKKKDESMDSITVKIK</sequence>
<dbReference type="InterPro" id="IPR036396">
    <property type="entry name" value="Cyt_P450_sf"/>
</dbReference>
<keyword evidence="6" id="KW-0408">Iron</keyword>
<comment type="similarity">
    <text evidence="2">Belongs to the cytochrome P450 family.</text>
</comment>
<dbReference type="GO" id="GO:0004497">
    <property type="term" value="F:monooxygenase activity"/>
    <property type="evidence" value="ECO:0007669"/>
    <property type="project" value="UniProtKB-KW"/>
</dbReference>
<dbReference type="STRING" id="93759.A0A1R3JHW4"/>
<keyword evidence="4" id="KW-0479">Metal-binding</keyword>
<organism evidence="8 9">
    <name type="scientific">Corchorus olitorius</name>
    <dbReference type="NCBI Taxonomy" id="93759"/>
    <lineage>
        <taxon>Eukaryota</taxon>
        <taxon>Viridiplantae</taxon>
        <taxon>Streptophyta</taxon>
        <taxon>Embryophyta</taxon>
        <taxon>Tracheophyta</taxon>
        <taxon>Spermatophyta</taxon>
        <taxon>Magnoliopsida</taxon>
        <taxon>eudicotyledons</taxon>
        <taxon>Gunneridae</taxon>
        <taxon>Pentapetalae</taxon>
        <taxon>rosids</taxon>
        <taxon>malvids</taxon>
        <taxon>Malvales</taxon>
        <taxon>Malvaceae</taxon>
        <taxon>Grewioideae</taxon>
        <taxon>Apeibeae</taxon>
        <taxon>Corchorus</taxon>
    </lineage>
</organism>